<organism evidence="6 7">
    <name type="scientific">Candidatus Eubacterium avistercoris</name>
    <dbReference type="NCBI Taxonomy" id="2838567"/>
    <lineage>
        <taxon>Bacteria</taxon>
        <taxon>Bacillati</taxon>
        <taxon>Bacillota</taxon>
        <taxon>Clostridia</taxon>
        <taxon>Eubacteriales</taxon>
        <taxon>Eubacteriaceae</taxon>
        <taxon>Eubacterium</taxon>
    </lineage>
</organism>
<dbReference type="Proteomes" id="UP000824024">
    <property type="component" value="Unassembled WGS sequence"/>
</dbReference>
<name>A0A9D2IG97_9FIRM</name>
<dbReference type="InterPro" id="IPR000847">
    <property type="entry name" value="LysR_HTH_N"/>
</dbReference>
<evidence type="ECO:0000313" key="7">
    <source>
        <dbReference type="Proteomes" id="UP000824024"/>
    </source>
</evidence>
<reference evidence="6" key="1">
    <citation type="journal article" date="2021" name="PeerJ">
        <title>Extensive microbial diversity within the chicken gut microbiome revealed by metagenomics and culture.</title>
        <authorList>
            <person name="Gilroy R."/>
            <person name="Ravi A."/>
            <person name="Getino M."/>
            <person name="Pursley I."/>
            <person name="Horton D.L."/>
            <person name="Alikhan N.F."/>
            <person name="Baker D."/>
            <person name="Gharbi K."/>
            <person name="Hall N."/>
            <person name="Watson M."/>
            <person name="Adriaenssens E.M."/>
            <person name="Foster-Nyarko E."/>
            <person name="Jarju S."/>
            <person name="Secka A."/>
            <person name="Antonio M."/>
            <person name="Oren A."/>
            <person name="Chaudhuri R.R."/>
            <person name="La Ragione R."/>
            <person name="Hildebrand F."/>
            <person name="Pallen M.J."/>
        </authorList>
    </citation>
    <scope>NUCLEOTIDE SEQUENCE</scope>
    <source>
        <strain evidence="6">CHK192-9172</strain>
    </source>
</reference>
<dbReference type="Gene3D" id="1.10.10.10">
    <property type="entry name" value="Winged helix-like DNA-binding domain superfamily/Winged helix DNA-binding domain"/>
    <property type="match status" value="1"/>
</dbReference>
<dbReference type="GO" id="GO:0000976">
    <property type="term" value="F:transcription cis-regulatory region binding"/>
    <property type="evidence" value="ECO:0007669"/>
    <property type="project" value="TreeGrafter"/>
</dbReference>
<dbReference type="InterPro" id="IPR036388">
    <property type="entry name" value="WH-like_DNA-bd_sf"/>
</dbReference>
<accession>A0A9D2IG97</accession>
<dbReference type="EMBL" id="DXCH01000232">
    <property type="protein sequence ID" value="HIZ07947.1"/>
    <property type="molecule type" value="Genomic_DNA"/>
</dbReference>
<dbReference type="PANTHER" id="PTHR30126">
    <property type="entry name" value="HTH-TYPE TRANSCRIPTIONAL REGULATOR"/>
    <property type="match status" value="1"/>
</dbReference>
<reference evidence="6" key="2">
    <citation type="submission" date="2021-04" db="EMBL/GenBank/DDBJ databases">
        <authorList>
            <person name="Gilroy R."/>
        </authorList>
    </citation>
    <scope>NUCLEOTIDE SEQUENCE</scope>
    <source>
        <strain evidence="6">CHK192-9172</strain>
    </source>
</reference>
<dbReference type="AlphaFoldDB" id="A0A9D2IG97"/>
<gene>
    <name evidence="6" type="ORF">IAA08_08435</name>
</gene>
<feature type="domain" description="HTH lysR-type" evidence="5">
    <location>
        <begin position="1"/>
        <end position="58"/>
    </location>
</feature>
<protein>
    <submittedName>
        <fullName evidence="6">LysR family transcriptional regulator</fullName>
    </submittedName>
</protein>
<keyword evidence="4" id="KW-0804">Transcription</keyword>
<dbReference type="PANTHER" id="PTHR30126:SF40">
    <property type="entry name" value="HTH-TYPE TRANSCRIPTIONAL REGULATOR GLTR"/>
    <property type="match status" value="1"/>
</dbReference>
<dbReference type="Pfam" id="PF00126">
    <property type="entry name" value="HTH_1"/>
    <property type="match status" value="1"/>
</dbReference>
<dbReference type="SUPFAM" id="SSF46785">
    <property type="entry name" value="Winged helix' DNA-binding domain"/>
    <property type="match status" value="1"/>
</dbReference>
<evidence type="ECO:0000256" key="3">
    <source>
        <dbReference type="ARBA" id="ARBA00023125"/>
    </source>
</evidence>
<keyword evidence="2" id="KW-0805">Transcription regulation</keyword>
<dbReference type="SUPFAM" id="SSF53850">
    <property type="entry name" value="Periplasmic binding protein-like II"/>
    <property type="match status" value="1"/>
</dbReference>
<sequence>MTIRHFRIFIAVASSESITQAARQLYISQPTVSVAIKELEDHYGTRFFERLNQRLKITEAGQSLLNYATHFISLFDDMEKIFQNPDFHGTLRIGSGITAGSYYLPKIIQRFQESCPEVKTQIRIDTAGTIEKELLSNNLDLALIEGSVHSSFLKTFPVFHTRYIAVCAPEHKLASADTIPLEEFVKEPLLFRSRNSNAFEFFSTLLSGYGYQVKTAWESTSLEALLQAAKCNLGIAILPEIMAVEELRSRRLTQIRIQNFDITSTISLTYHQNKYLSNDMQQFICFLTAPATEETLSSESFVQNFSQSADSGKIHSRI</sequence>
<dbReference type="Pfam" id="PF03466">
    <property type="entry name" value="LysR_substrate"/>
    <property type="match status" value="1"/>
</dbReference>
<dbReference type="FunFam" id="1.10.10.10:FF:000001">
    <property type="entry name" value="LysR family transcriptional regulator"/>
    <property type="match status" value="1"/>
</dbReference>
<evidence type="ECO:0000256" key="2">
    <source>
        <dbReference type="ARBA" id="ARBA00023015"/>
    </source>
</evidence>
<evidence type="ECO:0000256" key="1">
    <source>
        <dbReference type="ARBA" id="ARBA00009437"/>
    </source>
</evidence>
<comment type="caution">
    <text evidence="6">The sequence shown here is derived from an EMBL/GenBank/DDBJ whole genome shotgun (WGS) entry which is preliminary data.</text>
</comment>
<dbReference type="Gene3D" id="3.40.190.290">
    <property type="match status" value="1"/>
</dbReference>
<evidence type="ECO:0000313" key="6">
    <source>
        <dbReference type="EMBL" id="HIZ07947.1"/>
    </source>
</evidence>
<dbReference type="GO" id="GO:0003700">
    <property type="term" value="F:DNA-binding transcription factor activity"/>
    <property type="evidence" value="ECO:0007669"/>
    <property type="project" value="InterPro"/>
</dbReference>
<comment type="similarity">
    <text evidence="1">Belongs to the LysR transcriptional regulatory family.</text>
</comment>
<dbReference type="PRINTS" id="PR00039">
    <property type="entry name" value="HTHLYSR"/>
</dbReference>
<evidence type="ECO:0000259" key="5">
    <source>
        <dbReference type="PROSITE" id="PS50931"/>
    </source>
</evidence>
<dbReference type="PROSITE" id="PS50931">
    <property type="entry name" value="HTH_LYSR"/>
    <property type="match status" value="1"/>
</dbReference>
<evidence type="ECO:0000256" key="4">
    <source>
        <dbReference type="ARBA" id="ARBA00023163"/>
    </source>
</evidence>
<keyword evidence="3" id="KW-0238">DNA-binding</keyword>
<dbReference type="InterPro" id="IPR005119">
    <property type="entry name" value="LysR_subst-bd"/>
</dbReference>
<dbReference type="InterPro" id="IPR036390">
    <property type="entry name" value="WH_DNA-bd_sf"/>
</dbReference>
<proteinExistence type="inferred from homology"/>